<sequence>MASMGSRSLDSGNAILSSRKHNKCVFLPADANMVAESLERRNQNWEFSPGKKNDTVGFRSSDYILEIRLMITAGNILVRIQL</sequence>
<proteinExistence type="predicted"/>
<comment type="caution">
    <text evidence="1">The sequence shown here is derived from an EMBL/GenBank/DDBJ whole genome shotgun (WGS) entry which is preliminary data.</text>
</comment>
<protein>
    <submittedName>
        <fullName evidence="1">Uncharacterized protein</fullName>
    </submittedName>
</protein>
<accession>A0ACC0TL92</accession>
<reference evidence="1 2" key="1">
    <citation type="journal article" date="2006" name="Science">
        <title>The genome of black cottonwood, Populus trichocarpa (Torr. &amp; Gray).</title>
        <authorList>
            <person name="Tuskan G.A."/>
            <person name="Difazio S."/>
            <person name="Jansson S."/>
            <person name="Bohlmann J."/>
            <person name="Grigoriev I."/>
            <person name="Hellsten U."/>
            <person name="Putnam N."/>
            <person name="Ralph S."/>
            <person name="Rombauts S."/>
            <person name="Salamov A."/>
            <person name="Schein J."/>
            <person name="Sterck L."/>
            <person name="Aerts A."/>
            <person name="Bhalerao R.R."/>
            <person name="Bhalerao R.P."/>
            <person name="Blaudez D."/>
            <person name="Boerjan W."/>
            <person name="Brun A."/>
            <person name="Brunner A."/>
            <person name="Busov V."/>
            <person name="Campbell M."/>
            <person name="Carlson J."/>
            <person name="Chalot M."/>
            <person name="Chapman J."/>
            <person name="Chen G.L."/>
            <person name="Cooper D."/>
            <person name="Coutinho P.M."/>
            <person name="Couturier J."/>
            <person name="Covert S."/>
            <person name="Cronk Q."/>
            <person name="Cunningham R."/>
            <person name="Davis J."/>
            <person name="Degroeve S."/>
            <person name="Dejardin A."/>
            <person name="Depamphilis C."/>
            <person name="Detter J."/>
            <person name="Dirks B."/>
            <person name="Dubchak I."/>
            <person name="Duplessis S."/>
            <person name="Ehlting J."/>
            <person name="Ellis B."/>
            <person name="Gendler K."/>
            <person name="Goodstein D."/>
            <person name="Gribskov M."/>
            <person name="Grimwood J."/>
            <person name="Groover A."/>
            <person name="Gunter L."/>
            <person name="Hamberger B."/>
            <person name="Heinze B."/>
            <person name="Helariutta Y."/>
            <person name="Henrissat B."/>
            <person name="Holligan D."/>
            <person name="Holt R."/>
            <person name="Huang W."/>
            <person name="Islam-Faridi N."/>
            <person name="Jones S."/>
            <person name="Jones-Rhoades M."/>
            <person name="Jorgensen R."/>
            <person name="Joshi C."/>
            <person name="Kangasjarvi J."/>
            <person name="Karlsson J."/>
            <person name="Kelleher C."/>
            <person name="Kirkpatrick R."/>
            <person name="Kirst M."/>
            <person name="Kohler A."/>
            <person name="Kalluri U."/>
            <person name="Larimer F."/>
            <person name="Leebens-Mack J."/>
            <person name="Leple J.C."/>
            <person name="Locascio P."/>
            <person name="Lou Y."/>
            <person name="Lucas S."/>
            <person name="Martin F."/>
            <person name="Montanini B."/>
            <person name="Napoli C."/>
            <person name="Nelson D.R."/>
            <person name="Nelson C."/>
            <person name="Nieminen K."/>
            <person name="Nilsson O."/>
            <person name="Pereda V."/>
            <person name="Peter G."/>
            <person name="Philippe R."/>
            <person name="Pilate G."/>
            <person name="Poliakov A."/>
            <person name="Razumovskaya J."/>
            <person name="Richardson P."/>
            <person name="Rinaldi C."/>
            <person name="Ritland K."/>
            <person name="Rouze P."/>
            <person name="Ryaboy D."/>
            <person name="Schmutz J."/>
            <person name="Schrader J."/>
            <person name="Segerman B."/>
            <person name="Shin H."/>
            <person name="Siddiqui A."/>
            <person name="Sterky F."/>
            <person name="Terry A."/>
            <person name="Tsai C.J."/>
            <person name="Uberbacher E."/>
            <person name="Unneberg P."/>
            <person name="Vahala J."/>
            <person name="Wall K."/>
            <person name="Wessler S."/>
            <person name="Yang G."/>
            <person name="Yin T."/>
            <person name="Douglas C."/>
            <person name="Marra M."/>
            <person name="Sandberg G."/>
            <person name="Van de Peer Y."/>
            <person name="Rokhsar D."/>
        </authorList>
    </citation>
    <scope>NUCLEOTIDE SEQUENCE [LARGE SCALE GENOMIC DNA]</scope>
    <source>
        <strain evidence="2">cv. Nisqually</strain>
    </source>
</reference>
<organism evidence="1 2">
    <name type="scientific">Populus trichocarpa</name>
    <name type="common">Western balsam poplar</name>
    <name type="synonym">Populus balsamifera subsp. trichocarpa</name>
    <dbReference type="NCBI Taxonomy" id="3694"/>
    <lineage>
        <taxon>Eukaryota</taxon>
        <taxon>Viridiplantae</taxon>
        <taxon>Streptophyta</taxon>
        <taxon>Embryophyta</taxon>
        <taxon>Tracheophyta</taxon>
        <taxon>Spermatophyta</taxon>
        <taxon>Magnoliopsida</taxon>
        <taxon>eudicotyledons</taxon>
        <taxon>Gunneridae</taxon>
        <taxon>Pentapetalae</taxon>
        <taxon>rosids</taxon>
        <taxon>fabids</taxon>
        <taxon>Malpighiales</taxon>
        <taxon>Salicaceae</taxon>
        <taxon>Saliceae</taxon>
        <taxon>Populus</taxon>
    </lineage>
</organism>
<name>A0ACC0TL92_POPTR</name>
<dbReference type="Proteomes" id="UP000006729">
    <property type="component" value="Chromosome 1"/>
</dbReference>
<evidence type="ECO:0000313" key="2">
    <source>
        <dbReference type="Proteomes" id="UP000006729"/>
    </source>
</evidence>
<evidence type="ECO:0000313" key="1">
    <source>
        <dbReference type="EMBL" id="KAI9402346.1"/>
    </source>
</evidence>
<dbReference type="EMBL" id="CM009290">
    <property type="protein sequence ID" value="KAI9402346.1"/>
    <property type="molecule type" value="Genomic_DNA"/>
</dbReference>
<keyword evidence="2" id="KW-1185">Reference proteome</keyword>
<gene>
    <name evidence="1" type="ORF">POPTR_001G255904v4</name>
</gene>